<reference evidence="8 9" key="1">
    <citation type="submission" date="2017-04" db="EMBL/GenBank/DDBJ databases">
        <authorList>
            <person name="Afonso C.L."/>
            <person name="Miller P.J."/>
            <person name="Scott M.A."/>
            <person name="Spackman E."/>
            <person name="Goraichik I."/>
            <person name="Dimitrov K.M."/>
            <person name="Suarez D.L."/>
            <person name="Swayne D.E."/>
        </authorList>
    </citation>
    <scope>NUCLEOTIDE SEQUENCE [LARGE SCALE GENOMIC DNA]</scope>
    <source>
        <strain evidence="9">XA(T)</strain>
    </source>
</reference>
<dbReference type="PANTHER" id="PTHR21152:SF24">
    <property type="entry name" value="ALANINE--GLYOXYLATE AMINOTRANSFERASE 1"/>
    <property type="match status" value="1"/>
</dbReference>
<dbReference type="STRING" id="1619308.B5808_02120"/>
<evidence type="ECO:0000256" key="6">
    <source>
        <dbReference type="PIRSR" id="PIRSR000524-1"/>
    </source>
</evidence>
<name>A0A1X9LG46_9MICO</name>
<dbReference type="Gene3D" id="3.40.640.10">
    <property type="entry name" value="Type I PLP-dependent aspartate aminotransferase-like (Major domain)"/>
    <property type="match status" value="1"/>
</dbReference>
<comment type="similarity">
    <text evidence="2">Belongs to the class-V pyridoxal-phosphate-dependent aminotransferase family.</text>
</comment>
<dbReference type="GO" id="GO:0019265">
    <property type="term" value="P:glycine biosynthetic process, by transamination of glyoxylate"/>
    <property type="evidence" value="ECO:0007669"/>
    <property type="project" value="TreeGrafter"/>
</dbReference>
<evidence type="ECO:0000256" key="2">
    <source>
        <dbReference type="ARBA" id="ARBA00009236"/>
    </source>
</evidence>
<dbReference type="InterPro" id="IPR015421">
    <property type="entry name" value="PyrdxlP-dep_Trfase_major"/>
</dbReference>
<dbReference type="InterPro" id="IPR024169">
    <property type="entry name" value="SP_NH2Trfase/AEP_transaminase"/>
</dbReference>
<keyword evidence="9" id="KW-1185">Reference proteome</keyword>
<dbReference type="KEGG" id="cphy:B5808_02120"/>
<evidence type="ECO:0000256" key="1">
    <source>
        <dbReference type="ARBA" id="ARBA00001933"/>
    </source>
</evidence>
<dbReference type="PIRSF" id="PIRSF000524">
    <property type="entry name" value="SPT"/>
    <property type="match status" value="1"/>
</dbReference>
<keyword evidence="5 7" id="KW-0663">Pyridoxal phosphate</keyword>
<sequence>MAAPDFTLSAGPVTVTARTLAGLGKPILYHYDPEFRATFTRTQDKVAQILKTSNDILLMQGEAIVGLEGALRSLITPGMPVLNLVQGVFGKGTGYWIADFGAELHEIEVGYDDAVTPEQVEAYLDEHPEIRMVCLVASETPSGTVTDVSRIGPMCRDRGILTYVDTVSGVLGMPWETDEWGLDLCVAGAQKCLGGPPGIALVSVSERAWEAIYANPAAPRDSYLSLIDWKEKWLGEGRFPYTPSVSDVNGLEAALDQALEEGVDAVVARHEAAAHVTRTGARAMGLELWAVREGIASACVTSIRLPDHIDNALVRDHAREVYGVMLSHGQGAGNLIRLSHMGPTAGGLHSIVGLAALGRSLADLGVTVDIGAGLEAALGALSAQRL</sequence>
<keyword evidence="4" id="KW-0808">Transferase</keyword>
<dbReference type="EMBL" id="CP020715">
    <property type="protein sequence ID" value="ARJ04154.1"/>
    <property type="molecule type" value="Genomic_DNA"/>
</dbReference>
<feature type="modified residue" description="N6-(pyridoxal phosphate)lysine" evidence="7">
    <location>
        <position position="191"/>
    </location>
</feature>
<evidence type="ECO:0000256" key="3">
    <source>
        <dbReference type="ARBA" id="ARBA00022576"/>
    </source>
</evidence>
<evidence type="ECO:0000313" key="8">
    <source>
        <dbReference type="EMBL" id="ARJ04154.1"/>
    </source>
</evidence>
<accession>A0A1X9LG46</accession>
<keyword evidence="3" id="KW-0032">Aminotransferase</keyword>
<evidence type="ECO:0000256" key="7">
    <source>
        <dbReference type="PIRSR" id="PIRSR000524-50"/>
    </source>
</evidence>
<organism evidence="8 9">
    <name type="scientific">Cnuibacter physcomitrellae</name>
    <dbReference type="NCBI Taxonomy" id="1619308"/>
    <lineage>
        <taxon>Bacteria</taxon>
        <taxon>Bacillati</taxon>
        <taxon>Actinomycetota</taxon>
        <taxon>Actinomycetes</taxon>
        <taxon>Micrococcales</taxon>
        <taxon>Microbacteriaceae</taxon>
        <taxon>Cnuibacter</taxon>
    </lineage>
</organism>
<protein>
    <submittedName>
        <fullName evidence="8">Uncharacterized protein</fullName>
    </submittedName>
</protein>
<dbReference type="RefSeq" id="WP_085018015.1">
    <property type="nucleotide sequence ID" value="NZ_BMHD01000001.1"/>
</dbReference>
<comment type="cofactor">
    <cofactor evidence="1 7">
        <name>pyridoxal 5'-phosphate</name>
        <dbReference type="ChEBI" id="CHEBI:597326"/>
    </cofactor>
</comment>
<dbReference type="InterPro" id="IPR000192">
    <property type="entry name" value="Aminotrans_V_dom"/>
</dbReference>
<feature type="binding site" evidence="6">
    <location>
        <position position="337"/>
    </location>
    <ligand>
        <name>substrate</name>
    </ligand>
</feature>
<dbReference type="GO" id="GO:0004760">
    <property type="term" value="F:L-serine-pyruvate transaminase activity"/>
    <property type="evidence" value="ECO:0007669"/>
    <property type="project" value="TreeGrafter"/>
</dbReference>
<gene>
    <name evidence="8" type="ORF">B5808_02120</name>
</gene>
<dbReference type="Proteomes" id="UP000192775">
    <property type="component" value="Chromosome"/>
</dbReference>
<dbReference type="InterPro" id="IPR015424">
    <property type="entry name" value="PyrdxlP-dep_Trfase"/>
</dbReference>
<dbReference type="GO" id="GO:0008453">
    <property type="term" value="F:alanine-glyoxylate transaminase activity"/>
    <property type="evidence" value="ECO:0007669"/>
    <property type="project" value="TreeGrafter"/>
</dbReference>
<evidence type="ECO:0000256" key="4">
    <source>
        <dbReference type="ARBA" id="ARBA00022679"/>
    </source>
</evidence>
<dbReference type="Gene3D" id="3.90.1150.10">
    <property type="entry name" value="Aspartate Aminotransferase, domain 1"/>
    <property type="match status" value="1"/>
</dbReference>
<dbReference type="PANTHER" id="PTHR21152">
    <property type="entry name" value="AMINOTRANSFERASE CLASS V"/>
    <property type="match status" value="1"/>
</dbReference>
<proteinExistence type="inferred from homology"/>
<dbReference type="SUPFAM" id="SSF53383">
    <property type="entry name" value="PLP-dependent transferases"/>
    <property type="match status" value="1"/>
</dbReference>
<dbReference type="InterPro" id="IPR015422">
    <property type="entry name" value="PyrdxlP-dep_Trfase_small"/>
</dbReference>
<dbReference type="AlphaFoldDB" id="A0A1X9LG46"/>
<evidence type="ECO:0000313" key="9">
    <source>
        <dbReference type="Proteomes" id="UP000192775"/>
    </source>
</evidence>
<dbReference type="Pfam" id="PF00266">
    <property type="entry name" value="Aminotran_5"/>
    <property type="match status" value="1"/>
</dbReference>
<evidence type="ECO:0000256" key="5">
    <source>
        <dbReference type="ARBA" id="ARBA00022898"/>
    </source>
</evidence>